<dbReference type="RefSeq" id="WP_125672746.1">
    <property type="nucleotide sequence ID" value="NZ_RCOS01000167.1"/>
</dbReference>
<dbReference type="EMBL" id="RXII01000114">
    <property type="protein sequence ID" value="RZN58746.1"/>
    <property type="molecule type" value="Genomic_DNA"/>
</dbReference>
<reference evidence="1 3" key="1">
    <citation type="submission" date="2018-10" db="EMBL/GenBank/DDBJ databases">
        <title>Co-occurring genomic capacity for anaerobic methane metabolism and dissimilatory sulfite reduction discovered in the Korarchaeota.</title>
        <authorList>
            <person name="Mckay L.J."/>
            <person name="Dlakic M."/>
            <person name="Fields M.W."/>
            <person name="Delmont T.O."/>
            <person name="Eren A.M."/>
            <person name="Jay Z.J."/>
            <person name="Klingelsmith K.B."/>
            <person name="Rusch D.B."/>
            <person name="Inskeep W.P."/>
        </authorList>
    </citation>
    <scope>NUCLEOTIDE SEQUENCE [LARGE SCALE GENOMIC DNA]</scope>
    <source>
        <strain evidence="1 3">MDKW</strain>
    </source>
</reference>
<accession>A0A3R9PFN3</accession>
<keyword evidence="3" id="KW-1185">Reference proteome</keyword>
<evidence type="ECO:0000313" key="2">
    <source>
        <dbReference type="EMBL" id="RZN58746.1"/>
    </source>
</evidence>
<name>A0A3R9PFN3_9CREN</name>
<dbReference type="EMBL" id="RCOS01000167">
    <property type="protein sequence ID" value="RSN71889.1"/>
    <property type="molecule type" value="Genomic_DNA"/>
</dbReference>
<evidence type="ECO:0000313" key="1">
    <source>
        <dbReference type="EMBL" id="RSN71889.1"/>
    </source>
</evidence>
<dbReference type="Proteomes" id="UP000277582">
    <property type="component" value="Unassembled WGS sequence"/>
</dbReference>
<evidence type="ECO:0008006" key="5">
    <source>
        <dbReference type="Google" id="ProtNLM"/>
    </source>
</evidence>
<evidence type="ECO:0000313" key="3">
    <source>
        <dbReference type="Proteomes" id="UP000277582"/>
    </source>
</evidence>
<sequence length="181" mass="20475">MEIQDKVKRAAHILMLRSHSKPGVRGWELRRALGDEYIKIIDLLDKELSDIGLRVAIKTEKGDEPSSKDDYDDSFFFVTFRSPPDWPEIRGSGWRIDELAALAVSISLIAGRGGKARYEEILDVLTKKIPERRARALITRFIKQGYLSGEDELELGWRTFVEVDVKGLLKTVIGASKQSTS</sequence>
<dbReference type="AlphaFoldDB" id="A0A3R9PFN3"/>
<reference evidence="2 4" key="2">
    <citation type="journal article" date="2019" name="Nat. Microbiol.">
        <title>Wide diversity of methane and short-chain alkane metabolisms in uncultured archaea.</title>
        <authorList>
            <person name="Borrel G."/>
            <person name="Adam P.S."/>
            <person name="McKay L.J."/>
            <person name="Chen L.X."/>
            <person name="Sierra-Garcia I.N."/>
            <person name="Sieber C.M."/>
            <person name="Letourneur Q."/>
            <person name="Ghozlane A."/>
            <person name="Andersen G.L."/>
            <person name="Li W.J."/>
            <person name="Hallam S.J."/>
            <person name="Muyzer G."/>
            <person name="de Oliveira V.M."/>
            <person name="Inskeep W.P."/>
            <person name="Banfield J.F."/>
            <person name="Gribaldo S."/>
        </authorList>
    </citation>
    <scope>NUCLEOTIDE SEQUENCE [LARGE SCALE GENOMIC DNA]</scope>
    <source>
        <strain evidence="2">NM4</strain>
    </source>
</reference>
<gene>
    <name evidence="1" type="ORF">D6D85_14980</name>
    <name evidence="2" type="ORF">EF810_07250</name>
</gene>
<protein>
    <recommendedName>
        <fullName evidence="5">MAGE domain-containing protein</fullName>
    </recommendedName>
</protein>
<comment type="caution">
    <text evidence="1">The sequence shown here is derived from an EMBL/GenBank/DDBJ whole genome shotgun (WGS) entry which is preliminary data.</text>
</comment>
<evidence type="ECO:0000313" key="4">
    <source>
        <dbReference type="Proteomes" id="UP000316217"/>
    </source>
</evidence>
<proteinExistence type="predicted"/>
<dbReference type="Proteomes" id="UP000316217">
    <property type="component" value="Unassembled WGS sequence"/>
</dbReference>
<organism evidence="1 3">
    <name type="scientific">Candidatus Methanodesulfokora washburnensis</name>
    <dbReference type="NCBI Taxonomy" id="2478471"/>
    <lineage>
        <taxon>Archaea</taxon>
        <taxon>Thermoproteota</taxon>
        <taxon>Candidatus Korarchaeia</taxon>
        <taxon>Candidatus Korarchaeia incertae sedis</taxon>
        <taxon>Candidatus Methanodesulfokora</taxon>
    </lineage>
</organism>